<dbReference type="InterPro" id="IPR027796">
    <property type="entry name" value="OTT_1508_deam-like"/>
</dbReference>
<reference evidence="2 3" key="1">
    <citation type="submission" date="2020-03" db="EMBL/GenBank/DDBJ databases">
        <title>Draft Genome Sequence of Cudoniella acicularis.</title>
        <authorList>
            <person name="Buettner E."/>
            <person name="Kellner H."/>
        </authorList>
    </citation>
    <scope>NUCLEOTIDE SEQUENCE [LARGE SCALE GENOMIC DNA]</scope>
    <source>
        <strain evidence="2 3">DSM 108380</strain>
    </source>
</reference>
<gene>
    <name evidence="2" type="ORF">G7Y89_g9331</name>
</gene>
<sequence>MSTTDQPYSEASRTSRSEDQSYSEASRTRYSDITSPVLTNSLQDPKAFSVWNLPGLDKETFYAAALYLHTAAKGQLRDPSERSIRYETKTDEDTQNFLDRLADCFARSKTEDPSAHVTATAMVIEDQLRKITIYISKNHSEKGLVLPSDNHDAQHAENQNKAFASTLFSWFNSLARGENSEALDGDNSWSSSNDVLTTMYTFSQSRIRYYIHKIMDIQGSMDNQPPDEAVQDVIAKCRSYQEMPGLEALGECVRSAAACRSNVSLQKFNLSADMAFGDDGIDKATKNLARLTKWVNYLGRLGGAYGTFYKFCTTTKRRGYHYRYELLQSPEEQSWPTNTYKSKIESWTIGGLNLEDEQRGQTTVGAILNEFPAKAGKRCTARVHCEIQLLDYFTQQGAEQCLDYFGCSKKSCWLCWKLIGHHGKYTTKESHRMIYPMWAFPSNVSLSRLTMVRALQATYNDMLFLIQEKVLNATGAAKMPDPRIIDMPFFEMDESDIVELVMDSNFENDFEMAFASELHTKPPRRELTRAECERSFWHSAGFFSSNNRIMDYKLVYRVGPTDEEDGELPVNPWLFEQLKRMYPEIKQREIPWRGDVFIFPVRNTSPEVVPSPLWP</sequence>
<evidence type="ECO:0000256" key="1">
    <source>
        <dbReference type="SAM" id="MobiDB-lite"/>
    </source>
</evidence>
<evidence type="ECO:0000313" key="3">
    <source>
        <dbReference type="Proteomes" id="UP000566819"/>
    </source>
</evidence>
<feature type="region of interest" description="Disordered" evidence="1">
    <location>
        <begin position="1"/>
        <end position="29"/>
    </location>
</feature>
<feature type="compositionally biased region" description="Polar residues" evidence="1">
    <location>
        <begin position="1"/>
        <end position="12"/>
    </location>
</feature>
<keyword evidence="3" id="KW-1185">Reference proteome</keyword>
<protein>
    <submittedName>
        <fullName evidence="2">Uncharacterized protein</fullName>
    </submittedName>
</protein>
<name>A0A8H4RHI3_9HELO</name>
<dbReference type="Pfam" id="PF14441">
    <property type="entry name" value="OTT_1508_deam"/>
    <property type="match status" value="1"/>
</dbReference>
<dbReference type="AlphaFoldDB" id="A0A8H4RHI3"/>
<proteinExistence type="predicted"/>
<accession>A0A8H4RHI3</accession>
<comment type="caution">
    <text evidence="2">The sequence shown here is derived from an EMBL/GenBank/DDBJ whole genome shotgun (WGS) entry which is preliminary data.</text>
</comment>
<dbReference type="Proteomes" id="UP000566819">
    <property type="component" value="Unassembled WGS sequence"/>
</dbReference>
<evidence type="ECO:0000313" key="2">
    <source>
        <dbReference type="EMBL" id="KAF4628821.1"/>
    </source>
</evidence>
<dbReference type="EMBL" id="JAAMPI010000758">
    <property type="protein sequence ID" value="KAF4628821.1"/>
    <property type="molecule type" value="Genomic_DNA"/>
</dbReference>
<organism evidence="2 3">
    <name type="scientific">Cudoniella acicularis</name>
    <dbReference type="NCBI Taxonomy" id="354080"/>
    <lineage>
        <taxon>Eukaryota</taxon>
        <taxon>Fungi</taxon>
        <taxon>Dikarya</taxon>
        <taxon>Ascomycota</taxon>
        <taxon>Pezizomycotina</taxon>
        <taxon>Leotiomycetes</taxon>
        <taxon>Helotiales</taxon>
        <taxon>Tricladiaceae</taxon>
        <taxon>Cudoniella</taxon>
    </lineage>
</organism>
<dbReference type="OrthoDB" id="4851849at2759"/>